<gene>
    <name evidence="1" type="ORF">AKJ09_09166</name>
</gene>
<organism evidence="1 2">
    <name type="scientific">Labilithrix luteola</name>
    <dbReference type="NCBI Taxonomy" id="1391654"/>
    <lineage>
        <taxon>Bacteria</taxon>
        <taxon>Pseudomonadati</taxon>
        <taxon>Myxococcota</taxon>
        <taxon>Polyangia</taxon>
        <taxon>Polyangiales</taxon>
        <taxon>Labilitrichaceae</taxon>
        <taxon>Labilithrix</taxon>
    </lineage>
</organism>
<dbReference type="EMBL" id="CP012333">
    <property type="protein sequence ID" value="AKV02503.1"/>
    <property type="molecule type" value="Genomic_DNA"/>
</dbReference>
<protein>
    <submittedName>
        <fullName evidence="1">Uncharacterized protein</fullName>
    </submittedName>
</protein>
<reference evidence="1 2" key="1">
    <citation type="submission" date="2015-08" db="EMBL/GenBank/DDBJ databases">
        <authorList>
            <person name="Babu N.S."/>
            <person name="Beckwith C.J."/>
            <person name="Beseler K.G."/>
            <person name="Brison A."/>
            <person name="Carone J.V."/>
            <person name="Caskin T.P."/>
            <person name="Diamond M."/>
            <person name="Durham M.E."/>
            <person name="Foxe J.M."/>
            <person name="Go M."/>
            <person name="Henderson B.A."/>
            <person name="Jones I.B."/>
            <person name="McGettigan J.A."/>
            <person name="Micheletti S.J."/>
            <person name="Nasrallah M.E."/>
            <person name="Ortiz D."/>
            <person name="Piller C.R."/>
            <person name="Privatt S.R."/>
            <person name="Schneider S.L."/>
            <person name="Sharp S."/>
            <person name="Smith T.C."/>
            <person name="Stanton J.D."/>
            <person name="Ullery H.E."/>
            <person name="Wilson R.J."/>
            <person name="Serrano M.G."/>
            <person name="Buck G."/>
            <person name="Lee V."/>
            <person name="Wang Y."/>
            <person name="Carvalho R."/>
            <person name="Voegtly L."/>
            <person name="Shi R."/>
            <person name="Duckworth R."/>
            <person name="Johnson A."/>
            <person name="Loviza R."/>
            <person name="Walstead R."/>
            <person name="Shah Z."/>
            <person name="Kiflezghi M."/>
            <person name="Wade K."/>
            <person name="Ball S.L."/>
            <person name="Bradley K.W."/>
            <person name="Asai D.J."/>
            <person name="Bowman C.A."/>
            <person name="Russell D.A."/>
            <person name="Pope W.H."/>
            <person name="Jacobs-Sera D."/>
            <person name="Hendrix R.W."/>
            <person name="Hatfull G.F."/>
        </authorList>
    </citation>
    <scope>NUCLEOTIDE SEQUENCE [LARGE SCALE GENOMIC DNA]</scope>
    <source>
        <strain evidence="1 2">DSM 27648</strain>
    </source>
</reference>
<evidence type="ECO:0000313" key="2">
    <source>
        <dbReference type="Proteomes" id="UP000064967"/>
    </source>
</evidence>
<dbReference type="Proteomes" id="UP000064967">
    <property type="component" value="Chromosome"/>
</dbReference>
<sequence>MLLSTEARARKRGGFGVRDAPMYLSLGHEGGGSLAEKSVTPTSKIRCAMRRGSAELHWFLCTTTRLG</sequence>
<proteinExistence type="predicted"/>
<keyword evidence="2" id="KW-1185">Reference proteome</keyword>
<dbReference type="AlphaFoldDB" id="A0A0K1Q9U4"/>
<dbReference type="KEGG" id="llu:AKJ09_09166"/>
<name>A0A0K1Q9U4_9BACT</name>
<accession>A0A0K1Q9U4</accession>
<evidence type="ECO:0000313" key="1">
    <source>
        <dbReference type="EMBL" id="AKV02503.1"/>
    </source>
</evidence>